<feature type="compositionally biased region" description="Polar residues" evidence="1">
    <location>
        <begin position="428"/>
        <end position="445"/>
    </location>
</feature>
<gene>
    <name evidence="2" type="ORF">POSPLADRAFT_1073832</name>
</gene>
<dbReference type="Proteomes" id="UP000194127">
    <property type="component" value="Unassembled WGS sequence"/>
</dbReference>
<feature type="compositionally biased region" description="Polar residues" evidence="1">
    <location>
        <begin position="308"/>
        <end position="344"/>
    </location>
</feature>
<feature type="compositionally biased region" description="Polar residues" evidence="1">
    <location>
        <begin position="550"/>
        <end position="561"/>
    </location>
</feature>
<evidence type="ECO:0000313" key="3">
    <source>
        <dbReference type="Proteomes" id="UP000194127"/>
    </source>
</evidence>
<feature type="compositionally biased region" description="Low complexity" evidence="1">
    <location>
        <begin position="650"/>
        <end position="667"/>
    </location>
</feature>
<evidence type="ECO:0000313" key="2">
    <source>
        <dbReference type="EMBL" id="OSX64259.1"/>
    </source>
</evidence>
<dbReference type="GeneID" id="36327593"/>
<name>A0A1X6N6J1_9APHY</name>
<feature type="compositionally biased region" description="Acidic residues" evidence="1">
    <location>
        <begin position="53"/>
        <end position="66"/>
    </location>
</feature>
<feature type="region of interest" description="Disordered" evidence="1">
    <location>
        <begin position="45"/>
        <end position="155"/>
    </location>
</feature>
<organism evidence="2 3">
    <name type="scientific">Postia placenta MAD-698-R-SB12</name>
    <dbReference type="NCBI Taxonomy" id="670580"/>
    <lineage>
        <taxon>Eukaryota</taxon>
        <taxon>Fungi</taxon>
        <taxon>Dikarya</taxon>
        <taxon>Basidiomycota</taxon>
        <taxon>Agaricomycotina</taxon>
        <taxon>Agaricomycetes</taxon>
        <taxon>Polyporales</taxon>
        <taxon>Adustoporiaceae</taxon>
        <taxon>Rhodonia</taxon>
    </lineage>
</organism>
<evidence type="ECO:0008006" key="4">
    <source>
        <dbReference type="Google" id="ProtNLM"/>
    </source>
</evidence>
<feature type="region of interest" description="Disordered" evidence="1">
    <location>
        <begin position="1"/>
        <end position="32"/>
    </location>
</feature>
<dbReference type="OrthoDB" id="79830at2759"/>
<feature type="compositionally biased region" description="Low complexity" evidence="1">
    <location>
        <begin position="487"/>
        <end position="516"/>
    </location>
</feature>
<dbReference type="EMBL" id="KZ110594">
    <property type="protein sequence ID" value="OSX64259.1"/>
    <property type="molecule type" value="Genomic_DNA"/>
</dbReference>
<reference evidence="2 3" key="1">
    <citation type="submission" date="2017-04" db="EMBL/GenBank/DDBJ databases">
        <title>Genome Sequence of the Model Brown-Rot Fungus Postia placenta SB12.</title>
        <authorList>
            <consortium name="DOE Joint Genome Institute"/>
            <person name="Gaskell J."/>
            <person name="Kersten P."/>
            <person name="Larrondo L.F."/>
            <person name="Canessa P."/>
            <person name="Martinez D."/>
            <person name="Hibbett D."/>
            <person name="Schmoll M."/>
            <person name="Kubicek C.P."/>
            <person name="Martinez A.T."/>
            <person name="Yadav J."/>
            <person name="Master E."/>
            <person name="Magnuson J.K."/>
            <person name="James T."/>
            <person name="Yaver D."/>
            <person name="Berka R."/>
            <person name="Labutti K."/>
            <person name="Lipzen A."/>
            <person name="Aerts A."/>
            <person name="Barry K."/>
            <person name="Henrissat B."/>
            <person name="Blanchette R."/>
            <person name="Grigoriev I."/>
            <person name="Cullen D."/>
        </authorList>
    </citation>
    <scope>NUCLEOTIDE SEQUENCE [LARGE SCALE GENOMIC DNA]</scope>
    <source>
        <strain evidence="2 3">MAD-698-R-SB12</strain>
    </source>
</reference>
<accession>A0A1X6N6J1</accession>
<feature type="compositionally biased region" description="Basic and acidic residues" evidence="1">
    <location>
        <begin position="451"/>
        <end position="460"/>
    </location>
</feature>
<dbReference type="RefSeq" id="XP_024341053.1">
    <property type="nucleotide sequence ID" value="XM_024482644.1"/>
</dbReference>
<dbReference type="STRING" id="670580.A0A1X6N6J1"/>
<feature type="region of interest" description="Disordered" evidence="1">
    <location>
        <begin position="233"/>
        <end position="693"/>
    </location>
</feature>
<dbReference type="Gene3D" id="4.10.1060.10">
    <property type="entry name" value="Zinc finger, RanBP2-type"/>
    <property type="match status" value="1"/>
</dbReference>
<feature type="compositionally biased region" description="Low complexity" evidence="1">
    <location>
        <begin position="674"/>
        <end position="686"/>
    </location>
</feature>
<feature type="compositionally biased region" description="Low complexity" evidence="1">
    <location>
        <begin position="345"/>
        <end position="359"/>
    </location>
</feature>
<sequence>MSVARTRSGATRRAARNELSSPYARPQRRQSRGWSLLSLFWPPNPLRLFSGSSEDDSASEDSDDADAPAQRGQEMQYGSVSPPPPASISFTLPPQRGPPPQLRAPSRQPSQFQQPPQPQSYQPPPPPAVQPQPQPQPPQHRTEPEPPTMMDVGVSQPPANILLNELTSQGSNNRAVEEFLRQKGDQPLSFIEYAGVVALLGQRLEEPRSEPFRFSTSTSPEPVPVPAVDFATPGTSSSIPTQNSRKMLNKNPNGNYIYRGGGSSRVATNRYYSPGFGRPSRSYSTIKITPEKTRTDTKRRRTTAGHETVSSQPAQSSGSRGATMTNGSPPVASGSNSTSRTNGVSPSTPRRSSYPTRATAPANPSPLRQAWGQSDSPPQRTPPKRAFAVATLQDIIDKATPKPANPDLQNPYDNSIMPKVAKKPPQRMTRSSTRTQAATEASQPLSAPEAKTIELSEQKIIENTLPKGSKRSRPPPDLRTGRVNGTSSSVSSSSQAGPSRISQSQAPQSQRAQPAANGVNGTSRGARAPAVSVEEVSDDEGGSPSKKQKTTATRSRPTTNGHKPPAASVSVEEVDDVEMSSSQPAVTLPAEVVELSEASGRGPSPASSSSLSTGLGVRPTLGGMKSSAPKAPSKLRYSFQADKDEKERAPTPSTSSQPSSRTAAAPSLGPAFVPRPSSRPAQRQPATTSVPQDARSIALARDVHELPTFTFVIPASSSGAVRSSQAARQQALARPTASLPNFDLSVSVGFNWSAAGVTQPKKSANGGWNCPTCMLDNTGAQCIACETPRP</sequence>
<feature type="compositionally biased region" description="Low complexity" evidence="1">
    <location>
        <begin position="103"/>
        <end position="114"/>
    </location>
</feature>
<feature type="compositionally biased region" description="Low complexity" evidence="1">
    <location>
        <begin position="596"/>
        <end position="616"/>
    </location>
</feature>
<evidence type="ECO:0000256" key="1">
    <source>
        <dbReference type="SAM" id="MobiDB-lite"/>
    </source>
</evidence>
<feature type="compositionally biased region" description="Low complexity" evidence="1">
    <location>
        <begin position="1"/>
        <end position="12"/>
    </location>
</feature>
<feature type="compositionally biased region" description="Pro residues" evidence="1">
    <location>
        <begin position="115"/>
        <end position="138"/>
    </location>
</feature>
<keyword evidence="3" id="KW-1185">Reference proteome</keyword>
<protein>
    <recommendedName>
        <fullName evidence="4">RanBP2-type domain-containing protein</fullName>
    </recommendedName>
</protein>
<dbReference type="AlphaFoldDB" id="A0A1X6N6J1"/>
<proteinExistence type="predicted"/>
<feature type="compositionally biased region" description="Polar residues" evidence="1">
    <location>
        <begin position="233"/>
        <end position="254"/>
    </location>
</feature>